<dbReference type="PROSITE" id="PS50245">
    <property type="entry name" value="CAP_GLY_2"/>
    <property type="match status" value="1"/>
</dbReference>
<feature type="region of interest" description="Disordered" evidence="8">
    <location>
        <begin position="158"/>
        <end position="352"/>
    </location>
</feature>
<feature type="compositionally biased region" description="Polar residues" evidence="8">
    <location>
        <begin position="654"/>
        <end position="667"/>
    </location>
</feature>
<keyword evidence="6" id="KW-0206">Cytoskeleton</keyword>
<dbReference type="OMA" id="KWCAVCE"/>
<evidence type="ECO:0000256" key="3">
    <source>
        <dbReference type="ARBA" id="ARBA00022701"/>
    </source>
</evidence>
<feature type="compositionally biased region" description="Basic and acidic residues" evidence="8">
    <location>
        <begin position="319"/>
        <end position="335"/>
    </location>
</feature>
<dbReference type="Pfam" id="PF01302">
    <property type="entry name" value="CAP_GLY"/>
    <property type="match status" value="1"/>
</dbReference>
<dbReference type="STRING" id="1076935.U4L3W2"/>
<evidence type="ECO:0000256" key="1">
    <source>
        <dbReference type="ARBA" id="ARBA00004245"/>
    </source>
</evidence>
<evidence type="ECO:0000313" key="11">
    <source>
        <dbReference type="Proteomes" id="UP000018144"/>
    </source>
</evidence>
<protein>
    <submittedName>
        <fullName evidence="10">Similar to CAP-Gly domain-containing linker protein 1 acc. no. Q922J3</fullName>
    </submittedName>
</protein>
<dbReference type="PROSITE" id="PS00845">
    <property type="entry name" value="CAP_GLY_1"/>
    <property type="match status" value="1"/>
</dbReference>
<evidence type="ECO:0000256" key="5">
    <source>
        <dbReference type="ARBA" id="ARBA00023054"/>
    </source>
</evidence>
<comment type="subcellular location">
    <subcellularLocation>
        <location evidence="1">Cytoplasm</location>
        <location evidence="1">Cytoskeleton</location>
    </subcellularLocation>
</comment>
<evidence type="ECO:0000256" key="8">
    <source>
        <dbReference type="SAM" id="MobiDB-lite"/>
    </source>
</evidence>
<keyword evidence="3" id="KW-0493">Microtubule</keyword>
<dbReference type="EMBL" id="HF935572">
    <property type="protein sequence ID" value="CCX10856.1"/>
    <property type="molecule type" value="Genomic_DNA"/>
</dbReference>
<dbReference type="Gene3D" id="2.30.30.190">
    <property type="entry name" value="CAP Gly-rich-like domain"/>
    <property type="match status" value="1"/>
</dbReference>
<evidence type="ECO:0000256" key="6">
    <source>
        <dbReference type="ARBA" id="ARBA00023212"/>
    </source>
</evidence>
<dbReference type="Pfam" id="PF16641">
    <property type="entry name" value="CLIP1_ZNF"/>
    <property type="match status" value="1"/>
</dbReference>
<keyword evidence="5 7" id="KW-0175">Coiled coil</keyword>
<proteinExistence type="predicted"/>
<feature type="compositionally biased region" description="Polar residues" evidence="8">
    <location>
        <begin position="700"/>
        <end position="710"/>
    </location>
</feature>
<feature type="compositionally biased region" description="Pro residues" evidence="8">
    <location>
        <begin position="833"/>
        <end position="843"/>
    </location>
</feature>
<feature type="coiled-coil region" evidence="7">
    <location>
        <begin position="377"/>
        <end position="544"/>
    </location>
</feature>
<dbReference type="Proteomes" id="UP000018144">
    <property type="component" value="Unassembled WGS sequence"/>
</dbReference>
<organism evidence="10 11">
    <name type="scientific">Pyronema omphalodes (strain CBS 100304)</name>
    <name type="common">Pyronema confluens</name>
    <dbReference type="NCBI Taxonomy" id="1076935"/>
    <lineage>
        <taxon>Eukaryota</taxon>
        <taxon>Fungi</taxon>
        <taxon>Dikarya</taxon>
        <taxon>Ascomycota</taxon>
        <taxon>Pezizomycotina</taxon>
        <taxon>Pezizomycetes</taxon>
        <taxon>Pezizales</taxon>
        <taxon>Pyronemataceae</taxon>
        <taxon>Pyronema</taxon>
    </lineage>
</organism>
<feature type="compositionally biased region" description="Basic and acidic residues" evidence="8">
    <location>
        <begin position="343"/>
        <end position="352"/>
    </location>
</feature>
<feature type="compositionally biased region" description="Low complexity" evidence="8">
    <location>
        <begin position="26"/>
        <end position="39"/>
    </location>
</feature>
<dbReference type="InterPro" id="IPR032108">
    <property type="entry name" value="CLIP1_ZNF"/>
</dbReference>
<reference evidence="10 11" key="1">
    <citation type="journal article" date="2013" name="PLoS Genet.">
        <title>The genome and development-dependent transcriptomes of Pyronema confluens: a window into fungal evolution.</title>
        <authorList>
            <person name="Traeger S."/>
            <person name="Altegoer F."/>
            <person name="Freitag M."/>
            <person name="Gabaldon T."/>
            <person name="Kempken F."/>
            <person name="Kumar A."/>
            <person name="Marcet-Houben M."/>
            <person name="Poggeler S."/>
            <person name="Stajich J.E."/>
            <person name="Nowrousian M."/>
        </authorList>
    </citation>
    <scope>NUCLEOTIDE SEQUENCE [LARGE SCALE GENOMIC DNA]</scope>
    <source>
        <strain evidence="11">CBS 100304</strain>
        <tissue evidence="10">Vegetative mycelium</tissue>
    </source>
</reference>
<dbReference type="OrthoDB" id="2130750at2759"/>
<feature type="compositionally biased region" description="Basic and acidic residues" evidence="8">
    <location>
        <begin position="775"/>
        <end position="788"/>
    </location>
</feature>
<feature type="domain" description="CAP-Gly" evidence="9">
    <location>
        <begin position="104"/>
        <end position="150"/>
    </location>
</feature>
<accession>U4L3W2</accession>
<dbReference type="eggNOG" id="KOG4568">
    <property type="taxonomic scope" value="Eukaryota"/>
</dbReference>
<evidence type="ECO:0000256" key="4">
    <source>
        <dbReference type="ARBA" id="ARBA00022737"/>
    </source>
</evidence>
<evidence type="ECO:0000256" key="2">
    <source>
        <dbReference type="ARBA" id="ARBA00022490"/>
    </source>
</evidence>
<feature type="compositionally biased region" description="Pro residues" evidence="8">
    <location>
        <begin position="798"/>
        <end position="808"/>
    </location>
</feature>
<evidence type="ECO:0000313" key="10">
    <source>
        <dbReference type="EMBL" id="CCX10856.1"/>
    </source>
</evidence>
<feature type="region of interest" description="Disordered" evidence="8">
    <location>
        <begin position="760"/>
        <end position="853"/>
    </location>
</feature>
<dbReference type="SMART" id="SM01052">
    <property type="entry name" value="CAP_GLY"/>
    <property type="match status" value="1"/>
</dbReference>
<dbReference type="AlphaFoldDB" id="U4L3W2"/>
<keyword evidence="11" id="KW-1185">Reference proteome</keyword>
<feature type="compositionally biased region" description="Polar residues" evidence="8">
    <location>
        <begin position="161"/>
        <end position="177"/>
    </location>
</feature>
<feature type="region of interest" description="Disordered" evidence="8">
    <location>
        <begin position="1"/>
        <end position="39"/>
    </location>
</feature>
<name>U4L3W2_PYROM</name>
<keyword evidence="4" id="KW-0677">Repeat</keyword>
<evidence type="ECO:0000259" key="9">
    <source>
        <dbReference type="PROSITE" id="PS50245"/>
    </source>
</evidence>
<feature type="compositionally biased region" description="Low complexity" evidence="8">
    <location>
        <begin position="277"/>
        <end position="288"/>
    </location>
</feature>
<dbReference type="InterPro" id="IPR000938">
    <property type="entry name" value="CAP-Gly_domain"/>
</dbReference>
<sequence length="880" mass="94029">MTSTPTPLTPAKTLGLGRPRPSLRTASYSSVAPAPSPALSPAVFRDMLSRKTSYNQLTQNSLASIPDASAGYGVRQAGARQGDVEVGDQVNTPGGMFGTVKFIGSVKGKAGMFIGVELDGELTGRGKNDGSVDGHRYFSTSQPMSGIFVPLAKATKRLSGSAPQTPTIAEGLSSPTGSLHPPHSRMRPESPAGRAFGRRAPSGSFGGPRSESPVPRTGTPGQRPSLLPPSTPRSGSAMGSRIGALSPTPGIRRPDFGNRSRAGSIAERPGTSQGSHTPTPKLAKTPTPGGFGLGKQRSNANLTLRSGSSLGISRPDSAMSRHLDDDGGYRHDHSPIDSGIGMGKDHGFPSHDEEALSNLRSQLAEKDRLLKEQAVALSEMEGTLTELQALVTNATNNSMSGLTSPRSATFEDCDAAQLRALLREKNDKIQHLTAEFDAHRADFRSTIDTLELASSETERVYEKRVEDLLQEIRDLQDRNEDVESVARQLKQLEELVAELEEGLEDARRGEAEARGEVEFLRGEVDRTREELRREKEKSAAAVANAAVGKMMGRNDEVEKKDDEIRGLKAIIHSLSRDSVALDDITVPGVDSKPAPNGRRLTIEGEGELVKERQNSEKLSTEILELQTQIKNKVSREEELEREIEELRKKREARTSTTSDKTVTWSGRTSGGDPGRPPIGSWRSRQASLSAGSTLRKVSLDTASIQENNSDINKDPAELTPIESDADSTTSTVPWCEICEAAGHDILTCTNMFGAAAGGPASAGPNGLTTAAAAAEQERIKTPVIERKPSFAPSEGPSGTPPAVSPTPPSEDKFSDSASTAAEKEKKRSVHLPQLPPMPTPPTEGPVAGKDSGRVDMDSWCALCERDGHDSVDCPFETDSY</sequence>
<keyword evidence="2" id="KW-0963">Cytoplasm</keyword>
<feature type="region of interest" description="Disordered" evidence="8">
    <location>
        <begin position="648"/>
        <end position="730"/>
    </location>
</feature>
<evidence type="ECO:0000256" key="7">
    <source>
        <dbReference type="SAM" id="Coils"/>
    </source>
</evidence>
<dbReference type="InterPro" id="IPR036859">
    <property type="entry name" value="CAP-Gly_dom_sf"/>
</dbReference>
<dbReference type="GO" id="GO:0005874">
    <property type="term" value="C:microtubule"/>
    <property type="evidence" value="ECO:0007669"/>
    <property type="project" value="UniProtKB-KW"/>
</dbReference>
<dbReference type="SUPFAM" id="SSF74924">
    <property type="entry name" value="Cap-Gly domain"/>
    <property type="match status" value="1"/>
</dbReference>
<dbReference type="PANTHER" id="PTHR18916:SF83">
    <property type="entry name" value="TIP ELONGATION PROTEIN 1"/>
    <property type="match status" value="1"/>
</dbReference>
<dbReference type="PANTHER" id="PTHR18916">
    <property type="entry name" value="DYNACTIN 1-RELATED MICROTUBULE-BINDING"/>
    <property type="match status" value="1"/>
</dbReference>
<gene>
    <name evidence="10" type="ORF">PCON_10450</name>
</gene>
<feature type="compositionally biased region" description="Polar residues" evidence="8">
    <location>
        <begin position="682"/>
        <end position="692"/>
    </location>
</feature>
<feature type="compositionally biased region" description="Polar residues" evidence="8">
    <location>
        <begin position="296"/>
        <end position="311"/>
    </location>
</feature>